<name>A0ABR1F359_9ASCO</name>
<dbReference type="PROSITE" id="PS51352">
    <property type="entry name" value="THIOREDOXIN_2"/>
    <property type="match status" value="1"/>
</dbReference>
<dbReference type="CDD" id="cd02981">
    <property type="entry name" value="PDI_b_family"/>
    <property type="match status" value="1"/>
</dbReference>
<dbReference type="EC" id="5.3.4.1" evidence="4"/>
<dbReference type="PRINTS" id="PR00421">
    <property type="entry name" value="THIOREDOXIN"/>
</dbReference>
<keyword evidence="5" id="KW-0256">Endoplasmic reticulum</keyword>
<evidence type="ECO:0000313" key="9">
    <source>
        <dbReference type="EMBL" id="KAK7204280.1"/>
    </source>
</evidence>
<sequence length="372" mass="41553">MTKMSLPAVSLVTKDTLEGFKTSDDVVVVGFFADAEANKTFDAVANVFRESFIFGATNDDALATAEGVSMPAIVMYKNYDDAKTIYTGSAFTAEELGEFVRRESVPLVGEVGPSTFSGYMQSGLPLAYIFVDNDEHKTKFSEILLPFARKFRGKMNIATIDAVKFGQHANNVNLEQQWPAFVIQEIESNLKYVYDQATELTAEGLEEFLESYHAGSLSPKIKSQEAPEVQDGPVVIVTANTYDELVLDEDKDVLIEFYATWCGHCKRLAPIYEELGEIFWSDEALKSKITVAKVDTPENDVPDEIRGFPTIKLYPAGDKSNPIEYEGDRTLESLNDFIRENGKYHVDGLAAWKAKKEKIEIEDPIVEEHDEL</sequence>
<dbReference type="InterPro" id="IPR017937">
    <property type="entry name" value="Thioredoxin_CS"/>
</dbReference>
<dbReference type="Gene3D" id="3.40.30.10">
    <property type="entry name" value="Glutaredoxin"/>
    <property type="match status" value="3"/>
</dbReference>
<evidence type="ECO:0000259" key="8">
    <source>
        <dbReference type="PROSITE" id="PS51352"/>
    </source>
</evidence>
<dbReference type="SUPFAM" id="SSF52833">
    <property type="entry name" value="Thioredoxin-like"/>
    <property type="match status" value="3"/>
</dbReference>
<evidence type="ECO:0000256" key="2">
    <source>
        <dbReference type="ARBA" id="ARBA00004319"/>
    </source>
</evidence>
<evidence type="ECO:0000256" key="4">
    <source>
        <dbReference type="ARBA" id="ARBA00012723"/>
    </source>
</evidence>
<dbReference type="PANTHER" id="PTHR18929:SF132">
    <property type="entry name" value="PROTEIN DISULFIDE-ISOMERASE A3"/>
    <property type="match status" value="1"/>
</dbReference>
<dbReference type="Pfam" id="PF00085">
    <property type="entry name" value="Thioredoxin"/>
    <property type="match status" value="1"/>
</dbReference>
<evidence type="ECO:0000256" key="1">
    <source>
        <dbReference type="ARBA" id="ARBA00001182"/>
    </source>
</evidence>
<comment type="similarity">
    <text evidence="3">Belongs to the protein disulfide isomerase family.</text>
</comment>
<dbReference type="Pfam" id="PF13848">
    <property type="entry name" value="Thioredoxin_6"/>
    <property type="match status" value="1"/>
</dbReference>
<evidence type="ECO:0000313" key="10">
    <source>
        <dbReference type="Proteomes" id="UP001498771"/>
    </source>
</evidence>
<dbReference type="InterPro" id="IPR013766">
    <property type="entry name" value="Thioredoxin_domain"/>
</dbReference>
<comment type="subcellular location">
    <subcellularLocation>
        <location evidence="2">Endoplasmic reticulum lumen</location>
    </subcellularLocation>
</comment>
<keyword evidence="6" id="KW-0413">Isomerase</keyword>
<dbReference type="RefSeq" id="XP_064767313.1">
    <property type="nucleotide sequence ID" value="XM_064912947.1"/>
</dbReference>
<evidence type="ECO:0000256" key="7">
    <source>
        <dbReference type="ARBA" id="ARBA00023284"/>
    </source>
</evidence>
<evidence type="ECO:0000256" key="5">
    <source>
        <dbReference type="ARBA" id="ARBA00022824"/>
    </source>
</evidence>
<dbReference type="EMBL" id="JBBJBU010000008">
    <property type="protein sequence ID" value="KAK7204280.1"/>
    <property type="molecule type" value="Genomic_DNA"/>
</dbReference>
<dbReference type="CDD" id="cd02982">
    <property type="entry name" value="PDI_b'_family"/>
    <property type="match status" value="1"/>
</dbReference>
<dbReference type="CDD" id="cd02995">
    <property type="entry name" value="PDI_a_PDI_a'_C"/>
    <property type="match status" value="1"/>
</dbReference>
<dbReference type="PANTHER" id="PTHR18929">
    <property type="entry name" value="PROTEIN DISULFIDE ISOMERASE"/>
    <property type="match status" value="1"/>
</dbReference>
<dbReference type="GeneID" id="90038459"/>
<dbReference type="PROSITE" id="PS00194">
    <property type="entry name" value="THIOREDOXIN_1"/>
    <property type="match status" value="1"/>
</dbReference>
<keyword evidence="7" id="KW-0676">Redox-active center</keyword>
<protein>
    <recommendedName>
        <fullName evidence="4">protein disulfide-isomerase</fullName>
        <ecNumber evidence="4">5.3.4.1</ecNumber>
    </recommendedName>
</protein>
<gene>
    <name evidence="9" type="ORF">BZA70DRAFT_280404</name>
</gene>
<dbReference type="InterPro" id="IPR036249">
    <property type="entry name" value="Thioredoxin-like_sf"/>
</dbReference>
<comment type="catalytic activity">
    <reaction evidence="1">
        <text>Catalyzes the rearrangement of -S-S- bonds in proteins.</text>
        <dbReference type="EC" id="5.3.4.1"/>
    </reaction>
</comment>
<dbReference type="Proteomes" id="UP001498771">
    <property type="component" value="Unassembled WGS sequence"/>
</dbReference>
<organism evidence="9 10">
    <name type="scientific">Myxozyma melibiosi</name>
    <dbReference type="NCBI Taxonomy" id="54550"/>
    <lineage>
        <taxon>Eukaryota</taxon>
        <taxon>Fungi</taxon>
        <taxon>Dikarya</taxon>
        <taxon>Ascomycota</taxon>
        <taxon>Saccharomycotina</taxon>
        <taxon>Lipomycetes</taxon>
        <taxon>Lipomycetales</taxon>
        <taxon>Lipomycetaceae</taxon>
        <taxon>Myxozyma</taxon>
    </lineage>
</organism>
<evidence type="ECO:0000256" key="6">
    <source>
        <dbReference type="ARBA" id="ARBA00023235"/>
    </source>
</evidence>
<reference evidence="9 10" key="1">
    <citation type="submission" date="2024-03" db="EMBL/GenBank/DDBJ databases">
        <title>Genome-scale model development and genomic sequencing of the oleaginous clade Lipomyces.</title>
        <authorList>
            <consortium name="Lawrence Berkeley National Laboratory"/>
            <person name="Czajka J.J."/>
            <person name="Han Y."/>
            <person name="Kim J."/>
            <person name="Mondo S.J."/>
            <person name="Hofstad B.A."/>
            <person name="Robles A."/>
            <person name="Haridas S."/>
            <person name="Riley R."/>
            <person name="LaButti K."/>
            <person name="Pangilinan J."/>
            <person name="Andreopoulos W."/>
            <person name="Lipzen A."/>
            <person name="Yan J."/>
            <person name="Wang M."/>
            <person name="Ng V."/>
            <person name="Grigoriev I.V."/>
            <person name="Spatafora J.W."/>
            <person name="Magnuson J.K."/>
            <person name="Baker S.E."/>
            <person name="Pomraning K.R."/>
        </authorList>
    </citation>
    <scope>NUCLEOTIDE SEQUENCE [LARGE SCALE GENOMIC DNA]</scope>
    <source>
        <strain evidence="9 10">Phaff 52-87</strain>
    </source>
</reference>
<comment type="caution">
    <text evidence="9">The sequence shown here is derived from an EMBL/GenBank/DDBJ whole genome shotgun (WGS) entry which is preliminary data.</text>
</comment>
<proteinExistence type="inferred from homology"/>
<evidence type="ECO:0000256" key="3">
    <source>
        <dbReference type="ARBA" id="ARBA00006347"/>
    </source>
</evidence>
<feature type="domain" description="Thioredoxin" evidence="8">
    <location>
        <begin position="215"/>
        <end position="343"/>
    </location>
</feature>
<accession>A0ABR1F359</accession>
<keyword evidence="10" id="KW-1185">Reference proteome</keyword>